<organism evidence="1 2">
    <name type="scientific">Ruminiclostridium hungatei</name>
    <name type="common">Clostridium hungatei</name>
    <dbReference type="NCBI Taxonomy" id="48256"/>
    <lineage>
        <taxon>Bacteria</taxon>
        <taxon>Bacillati</taxon>
        <taxon>Bacillota</taxon>
        <taxon>Clostridia</taxon>
        <taxon>Eubacteriales</taxon>
        <taxon>Oscillospiraceae</taxon>
        <taxon>Ruminiclostridium</taxon>
    </lineage>
</organism>
<dbReference type="EMBL" id="MZGX01000007">
    <property type="protein sequence ID" value="OPX44757.1"/>
    <property type="molecule type" value="Genomic_DNA"/>
</dbReference>
<evidence type="ECO:0000313" key="1">
    <source>
        <dbReference type="EMBL" id="OPX44757.1"/>
    </source>
</evidence>
<reference evidence="1 2" key="1">
    <citation type="submission" date="2017-03" db="EMBL/GenBank/DDBJ databases">
        <title>Genome sequence of Clostridium hungatei DSM 14427.</title>
        <authorList>
            <person name="Poehlein A."/>
            <person name="Daniel R."/>
        </authorList>
    </citation>
    <scope>NUCLEOTIDE SEQUENCE [LARGE SCALE GENOMIC DNA]</scope>
    <source>
        <strain evidence="1 2">DSM 14427</strain>
    </source>
</reference>
<protein>
    <submittedName>
        <fullName evidence="1">Uncharacterized protein</fullName>
    </submittedName>
</protein>
<dbReference type="AlphaFoldDB" id="A0A1V4SNE9"/>
<gene>
    <name evidence="1" type="ORF">CLHUN_13110</name>
</gene>
<name>A0A1V4SNE9_RUMHU</name>
<proteinExistence type="predicted"/>
<accession>A0A1V4SNE9</accession>
<dbReference type="STRING" id="48256.CLHUN_13110"/>
<evidence type="ECO:0000313" key="2">
    <source>
        <dbReference type="Proteomes" id="UP000191554"/>
    </source>
</evidence>
<dbReference type="Proteomes" id="UP000191554">
    <property type="component" value="Unassembled WGS sequence"/>
</dbReference>
<sequence>MASETMRIFFPLKIVTYPKGESGMGDNSVQMTSSEAAAYEEAILAAIAKENRQFENDRGLAEYIHDEALSQKVHSLYPSVEIVGGEL</sequence>
<comment type="caution">
    <text evidence="1">The sequence shown here is derived from an EMBL/GenBank/DDBJ whole genome shotgun (WGS) entry which is preliminary data.</text>
</comment>
<keyword evidence="2" id="KW-1185">Reference proteome</keyword>